<sequence>PKNLYLPAKYYRDLTDLTRNKLFDADSRLMAWAGHGAGSLAIAGRWKPETGKPAFEAPKSTSHTSSHILAAALAFGGPWYGGERDARRIPKALQRSCGYTKGENEASDGNTFRVFLHCPNCRKDLDFGVSLVAHDLSNSSLHSRNHAGSNLGPSIRDTVLIRKVEKYSSHAKDGDLTEREVRFRYALRHNEDIKSAVKAAQSREDEFFNREEAIDNESRLDSVQISRTRTSMTSISERSLWIFGDEEGFEVDLTNGVHKSFIFRHQSMRSMSEDCTEEDEPDIEKIEPDLTLLSGLDAFMTEQEKKYATYLMTSGDPSKLAAATDMLNYVSTLSRSGIKPSTKRLNSSNSNSGEASFAFRRRDSLMGSIREIIKEGNETRLKEEEKTYMQLTGGVISPHLAGDNRSNRRRQVDLEVKRQMEYMRLHPLPLRMPKYAEVLSRGGALNQITFVDDIWDGYVIDAFAKITVYKPFLGKTMHIKKQHAESMGISSVLNAGPAGSPRQSRKIDVDTPRVLVASINREMGQKGVVKGDVITHVNGEEYKGTANELRMLMDSMRQGEILTLAFNCDQAVAEALKRRSFIP</sequence>
<proteinExistence type="predicted"/>
<dbReference type="Proteomes" id="UP000266841">
    <property type="component" value="Unassembled WGS sequence"/>
</dbReference>
<comment type="caution">
    <text evidence="1">The sequence shown here is derived from an EMBL/GenBank/DDBJ whole genome shotgun (WGS) entry which is preliminary data.</text>
</comment>
<dbReference type="EMBL" id="AGNL01047725">
    <property type="protein sequence ID" value="EJK46492.1"/>
    <property type="molecule type" value="Genomic_DNA"/>
</dbReference>
<dbReference type="AlphaFoldDB" id="K0RIJ1"/>
<evidence type="ECO:0008006" key="3">
    <source>
        <dbReference type="Google" id="ProtNLM"/>
    </source>
</evidence>
<dbReference type="OMA" id="PLRMPKY"/>
<dbReference type="eggNOG" id="ENOG502R46A">
    <property type="taxonomic scope" value="Eukaryota"/>
</dbReference>
<feature type="non-terminal residue" evidence="1">
    <location>
        <position position="1"/>
    </location>
</feature>
<keyword evidence="2" id="KW-1185">Reference proteome</keyword>
<organism evidence="1 2">
    <name type="scientific">Thalassiosira oceanica</name>
    <name type="common">Marine diatom</name>
    <dbReference type="NCBI Taxonomy" id="159749"/>
    <lineage>
        <taxon>Eukaryota</taxon>
        <taxon>Sar</taxon>
        <taxon>Stramenopiles</taxon>
        <taxon>Ochrophyta</taxon>
        <taxon>Bacillariophyta</taxon>
        <taxon>Coscinodiscophyceae</taxon>
        <taxon>Thalassiosirophycidae</taxon>
        <taxon>Thalassiosirales</taxon>
        <taxon>Thalassiosiraceae</taxon>
        <taxon>Thalassiosira</taxon>
    </lineage>
</organism>
<reference evidence="1 2" key="1">
    <citation type="journal article" date="2012" name="Genome Biol.">
        <title>Genome and low-iron response of an oceanic diatom adapted to chronic iron limitation.</title>
        <authorList>
            <person name="Lommer M."/>
            <person name="Specht M."/>
            <person name="Roy A.S."/>
            <person name="Kraemer L."/>
            <person name="Andreson R."/>
            <person name="Gutowska M.A."/>
            <person name="Wolf J."/>
            <person name="Bergner S.V."/>
            <person name="Schilhabel M.B."/>
            <person name="Klostermeier U.C."/>
            <person name="Beiko R.G."/>
            <person name="Rosenstiel P."/>
            <person name="Hippler M."/>
            <person name="Laroche J."/>
        </authorList>
    </citation>
    <scope>NUCLEOTIDE SEQUENCE [LARGE SCALE GENOMIC DNA]</scope>
    <source>
        <strain evidence="1 2">CCMP1005</strain>
    </source>
</reference>
<protein>
    <recommendedName>
        <fullName evidence="3">PDZ domain-containing protein</fullName>
    </recommendedName>
</protein>
<accession>K0RIJ1</accession>
<evidence type="ECO:0000313" key="1">
    <source>
        <dbReference type="EMBL" id="EJK46492.1"/>
    </source>
</evidence>
<gene>
    <name evidence="1" type="ORF">THAOC_34833</name>
</gene>
<dbReference type="OrthoDB" id="41004at2759"/>
<name>K0RIJ1_THAOC</name>
<evidence type="ECO:0000313" key="2">
    <source>
        <dbReference type="Proteomes" id="UP000266841"/>
    </source>
</evidence>